<organism evidence="1 2">
    <name type="scientific">Cupriavidus laharis</name>
    <dbReference type="NCBI Taxonomy" id="151654"/>
    <lineage>
        <taxon>Bacteria</taxon>
        <taxon>Pseudomonadati</taxon>
        <taxon>Pseudomonadota</taxon>
        <taxon>Betaproteobacteria</taxon>
        <taxon>Burkholderiales</taxon>
        <taxon>Burkholderiaceae</taxon>
        <taxon>Cupriavidus</taxon>
    </lineage>
</organism>
<reference evidence="1 2" key="1">
    <citation type="submission" date="2021-08" db="EMBL/GenBank/DDBJ databases">
        <authorList>
            <person name="Peeters C."/>
        </authorList>
    </citation>
    <scope>NUCLEOTIDE SEQUENCE [LARGE SCALE GENOMIC DNA]</scope>
    <source>
        <strain evidence="1 2">LMG 23992</strain>
    </source>
</reference>
<dbReference type="EMBL" id="CAJZAI010000003">
    <property type="protein sequence ID" value="CAG9170137.1"/>
    <property type="molecule type" value="Genomic_DNA"/>
</dbReference>
<dbReference type="Proteomes" id="UP000727654">
    <property type="component" value="Unassembled WGS sequence"/>
</dbReference>
<dbReference type="RefSeq" id="WP_224079145.1">
    <property type="nucleotide sequence ID" value="NZ_CAJZAI010000003.1"/>
</dbReference>
<protein>
    <recommendedName>
        <fullName evidence="3">LysM domain-containing protein</fullName>
    </recommendedName>
</protein>
<gene>
    <name evidence="1" type="ORF">LMG23992_01478</name>
</gene>
<name>A0ABM8WRR6_9BURK</name>
<comment type="caution">
    <text evidence="1">The sequence shown here is derived from an EMBL/GenBank/DDBJ whole genome shotgun (WGS) entry which is preliminary data.</text>
</comment>
<accession>A0ABM8WRR6</accession>
<proteinExistence type="predicted"/>
<evidence type="ECO:0008006" key="3">
    <source>
        <dbReference type="Google" id="ProtNLM"/>
    </source>
</evidence>
<keyword evidence="2" id="KW-1185">Reference proteome</keyword>
<sequence length="116" mass="12463">MTTDPVQLLIEAGAIPSSPFGPNSRYHGVPLGHHVSDAGDPGTAYVLRRFIPQRRDIAVVAEHIVESGERPELLAARTLGDAELYWRLADANAVTDPFALTDTLGQRVAIPLPPGM</sequence>
<evidence type="ECO:0000313" key="2">
    <source>
        <dbReference type="Proteomes" id="UP000727654"/>
    </source>
</evidence>
<evidence type="ECO:0000313" key="1">
    <source>
        <dbReference type="EMBL" id="CAG9170137.1"/>
    </source>
</evidence>